<reference evidence="1 2" key="1">
    <citation type="submission" date="2015-01" db="EMBL/GenBank/DDBJ databases">
        <title>Evolution of Trichinella species and genotypes.</title>
        <authorList>
            <person name="Korhonen P.K."/>
            <person name="Edoardo P."/>
            <person name="Giuseppe L.R."/>
            <person name="Gasser R.B."/>
        </authorList>
    </citation>
    <scope>NUCLEOTIDE SEQUENCE [LARGE SCALE GENOMIC DNA]</scope>
    <source>
        <strain evidence="1">ISS37</strain>
    </source>
</reference>
<dbReference type="PANTHER" id="PTHR47272:SF1">
    <property type="entry name" value="PIGGYBAC TRANSPOSABLE ELEMENT-DERIVED PROTEIN 3-LIKE"/>
    <property type="match status" value="1"/>
</dbReference>
<accession>A0A0V0RME8</accession>
<evidence type="ECO:0000313" key="1">
    <source>
        <dbReference type="EMBL" id="KRX15667.1"/>
    </source>
</evidence>
<name>A0A0V0RME8_9BILA</name>
<dbReference type="EMBL" id="JYDL01000125">
    <property type="protein sequence ID" value="KRX15667.1"/>
    <property type="molecule type" value="Genomic_DNA"/>
</dbReference>
<protein>
    <recommendedName>
        <fullName evidence="3">FLYWCH-type domain-containing protein</fullName>
    </recommendedName>
</protein>
<proteinExistence type="predicted"/>
<dbReference type="OrthoDB" id="6154864at2759"/>
<comment type="caution">
    <text evidence="1">The sequence shown here is derived from an EMBL/GenBank/DDBJ whole genome shotgun (WGS) entry which is preliminary data.</text>
</comment>
<keyword evidence="2" id="KW-1185">Reference proteome</keyword>
<gene>
    <name evidence="1" type="ORF">T07_13217</name>
</gene>
<dbReference type="Proteomes" id="UP000054630">
    <property type="component" value="Unassembled WGS sequence"/>
</dbReference>
<dbReference type="STRING" id="6336.A0A0V0RME8"/>
<dbReference type="PANTHER" id="PTHR47272">
    <property type="entry name" value="DDE_TNP_1_7 DOMAIN-CONTAINING PROTEIN"/>
    <property type="match status" value="1"/>
</dbReference>
<evidence type="ECO:0008006" key="3">
    <source>
        <dbReference type="Google" id="ProtNLM"/>
    </source>
</evidence>
<organism evidence="1 2">
    <name type="scientific">Trichinella nelsoni</name>
    <dbReference type="NCBI Taxonomy" id="6336"/>
    <lineage>
        <taxon>Eukaryota</taxon>
        <taxon>Metazoa</taxon>
        <taxon>Ecdysozoa</taxon>
        <taxon>Nematoda</taxon>
        <taxon>Enoplea</taxon>
        <taxon>Dorylaimia</taxon>
        <taxon>Trichinellida</taxon>
        <taxon>Trichinellidae</taxon>
        <taxon>Trichinella</taxon>
    </lineage>
</organism>
<evidence type="ECO:0000313" key="2">
    <source>
        <dbReference type="Proteomes" id="UP000054630"/>
    </source>
</evidence>
<dbReference type="AlphaFoldDB" id="A0A0V0RME8"/>
<sequence>MFDKGICVKSCQEDYTRQQIQLETVGAVYGGRVHLLRHTNFEDKQWICNTGIPKLLLKSENEEKQAIDEQIIPFRGKYKIKMFTPRKPRCGISGTFYDFGFYEVCRPKLKESVGFLRLKEDGIWTCGTIRSNGLRGCPLMSEQALNARVIIAVEWYGNRCVTLTSTYLGVKARNRVIVKVPSIVHNCNMHMGCVGLNNMLSGLYRLSRKSRNWTKTIFLGYYNGSDNETLLGSFWRSAQMLFHNWSGEIYSYAVESASFSLSFLRLRIHHLFKTLRLFLSTNNPFSQDLCDVSYRQTFGQYQHVIGDHASTELPKT</sequence>